<dbReference type="RefSeq" id="WP_073130393.1">
    <property type="nucleotide sequence ID" value="NZ_FQZF01000002.1"/>
</dbReference>
<keyword evidence="4" id="KW-1185">Reference proteome</keyword>
<dbReference type="EMBL" id="FQZF01000002">
    <property type="protein sequence ID" value="SHI38133.1"/>
    <property type="molecule type" value="Genomic_DNA"/>
</dbReference>
<name>A0A1M6APK8_9PROT</name>
<reference evidence="3 4" key="1">
    <citation type="submission" date="2016-11" db="EMBL/GenBank/DDBJ databases">
        <authorList>
            <person name="Jaros S."/>
            <person name="Januszkiewicz K."/>
            <person name="Wedrychowicz H."/>
        </authorList>
    </citation>
    <scope>NUCLEOTIDE SEQUENCE [LARGE SCALE GENOMIC DNA]</scope>
    <source>
        <strain evidence="3 4">DSM 14916</strain>
    </source>
</reference>
<evidence type="ECO:0000259" key="2">
    <source>
        <dbReference type="Pfam" id="PF00266"/>
    </source>
</evidence>
<dbReference type="InterPro" id="IPR015424">
    <property type="entry name" value="PyrdxlP-dep_Trfase"/>
</dbReference>
<proteinExistence type="predicted"/>
<evidence type="ECO:0000313" key="3">
    <source>
        <dbReference type="EMBL" id="SHI38133.1"/>
    </source>
</evidence>
<dbReference type="SUPFAM" id="SSF53383">
    <property type="entry name" value="PLP-dependent transferases"/>
    <property type="match status" value="1"/>
</dbReference>
<dbReference type="Proteomes" id="UP000184387">
    <property type="component" value="Unassembled WGS sequence"/>
</dbReference>
<organism evidence="3 4">
    <name type="scientific">Muricoccus roseus</name>
    <dbReference type="NCBI Taxonomy" id="198092"/>
    <lineage>
        <taxon>Bacteria</taxon>
        <taxon>Pseudomonadati</taxon>
        <taxon>Pseudomonadota</taxon>
        <taxon>Alphaproteobacteria</taxon>
        <taxon>Acetobacterales</taxon>
        <taxon>Roseomonadaceae</taxon>
        <taxon>Muricoccus</taxon>
    </lineage>
</organism>
<accession>A0A1M6APK8</accession>
<dbReference type="Pfam" id="PF00266">
    <property type="entry name" value="Aminotran_5"/>
    <property type="match status" value="1"/>
</dbReference>
<evidence type="ECO:0000313" key="4">
    <source>
        <dbReference type="Proteomes" id="UP000184387"/>
    </source>
</evidence>
<evidence type="ECO:0000256" key="1">
    <source>
        <dbReference type="ARBA" id="ARBA00022898"/>
    </source>
</evidence>
<dbReference type="InterPro" id="IPR015422">
    <property type="entry name" value="PyrdxlP-dep_Trfase_small"/>
</dbReference>
<gene>
    <name evidence="3" type="ORF">SAMN02745194_00197</name>
</gene>
<dbReference type="GO" id="GO:0016829">
    <property type="term" value="F:lyase activity"/>
    <property type="evidence" value="ECO:0007669"/>
    <property type="project" value="UniProtKB-KW"/>
</dbReference>
<dbReference type="STRING" id="198092.SAMN02745194_00197"/>
<feature type="domain" description="Aminotransferase class V" evidence="2">
    <location>
        <begin position="60"/>
        <end position="338"/>
    </location>
</feature>
<keyword evidence="3" id="KW-0456">Lyase</keyword>
<protein>
    <submittedName>
        <fullName evidence="3">Selenocysteine lyase/Cysteine desulfurase</fullName>
    </submittedName>
</protein>
<sequence length="383" mass="42093">MDLRAHFSRFLSAEPGRLHFAAHSHHPWPDVTREAQLRAWDEAARLQDDKWEAVLGPVLQACRAHVARHLKLPDPSTLACAPNTHDFVRRILSAMPLGRPARVLTTDGEFHSFARQAARLEEEGLLALTRIPSEPGGDCVPRLVEAAGQGFDLIWVSEVFFHSGYALEGLEALAEAAGEAVLVIDGYHAFMARPVDLSRLAHRAFYTAGGYKYAMAGEGCCFLHCPPGWLPRPRDTGWFAAFGALAASDGKVGYAPDGRRFLGATFDPSGLYRLEAAMRWLDGLGIGVERIHAHAHALQARFCAGLAGTGLDPARLAVPLSEPRRGNFLAFDLDDAEAWQARLAEARIVTDRRGRRLRFGFGPYQTDEEVDSSLDRVRRLGAT</sequence>
<dbReference type="InterPro" id="IPR000192">
    <property type="entry name" value="Aminotrans_V_dom"/>
</dbReference>
<keyword evidence="1" id="KW-0663">Pyridoxal phosphate</keyword>
<dbReference type="InterPro" id="IPR015421">
    <property type="entry name" value="PyrdxlP-dep_Trfase_major"/>
</dbReference>
<dbReference type="Gene3D" id="3.40.640.10">
    <property type="entry name" value="Type I PLP-dependent aspartate aminotransferase-like (Major domain)"/>
    <property type="match status" value="1"/>
</dbReference>
<dbReference type="Gene3D" id="3.90.1150.10">
    <property type="entry name" value="Aspartate Aminotransferase, domain 1"/>
    <property type="match status" value="1"/>
</dbReference>
<dbReference type="OrthoDB" id="5501089at2"/>
<dbReference type="AlphaFoldDB" id="A0A1M6APK8"/>